<keyword evidence="1" id="KW-1133">Transmembrane helix</keyword>
<keyword evidence="1" id="KW-0812">Transmembrane</keyword>
<reference evidence="2 3" key="1">
    <citation type="submission" date="2018-09" db="EMBL/GenBank/DDBJ databases">
        <title>Metagenome Assembled Genomes from an Advanced Water Purification Facility.</title>
        <authorList>
            <person name="Stamps B.W."/>
            <person name="Spear J.R."/>
        </authorList>
    </citation>
    <scope>NUCLEOTIDE SEQUENCE [LARGE SCALE GENOMIC DNA]</scope>
    <source>
        <strain evidence="2">Bin_63_2</strain>
    </source>
</reference>
<name>A0A5C7J2J8_9BACT</name>
<dbReference type="InterPro" id="IPR001640">
    <property type="entry name" value="Lgt"/>
</dbReference>
<evidence type="ECO:0008006" key="4">
    <source>
        <dbReference type="Google" id="ProtNLM"/>
    </source>
</evidence>
<proteinExistence type="predicted"/>
<dbReference type="EMBL" id="SSDS01000114">
    <property type="protein sequence ID" value="TXG75725.1"/>
    <property type="molecule type" value="Genomic_DNA"/>
</dbReference>
<keyword evidence="1" id="KW-0472">Membrane</keyword>
<evidence type="ECO:0000313" key="3">
    <source>
        <dbReference type="Proteomes" id="UP000321026"/>
    </source>
</evidence>
<dbReference type="GO" id="GO:0005886">
    <property type="term" value="C:plasma membrane"/>
    <property type="evidence" value="ECO:0007669"/>
    <property type="project" value="InterPro"/>
</dbReference>
<evidence type="ECO:0000256" key="1">
    <source>
        <dbReference type="SAM" id="Phobius"/>
    </source>
</evidence>
<accession>A0A5C7J2J8</accession>
<feature type="transmembrane region" description="Helical" evidence="1">
    <location>
        <begin position="109"/>
        <end position="131"/>
    </location>
</feature>
<sequence>MQFFFIVLIICLVLFLYRLYHLANDDFVLAKKNIELEEIFNASIIISIISLVFARLVYVIFYPKEVFMSVLGFILFPYFPGLSLVGGLVGGSIALYAYARYKKFPIGRVFDFFSLSFLFILPVGLIGFFILSGEFTIGGLIKLILFTAALVIANIYLYPKASALEIKDGTISILFLIFFSAIMLLTNAIDNPGLNSFINHKENFVLISMLIVGVILLVKQEITTRIPLSNAK</sequence>
<evidence type="ECO:0000313" key="2">
    <source>
        <dbReference type="EMBL" id="TXG75725.1"/>
    </source>
</evidence>
<gene>
    <name evidence="2" type="ORF">E6Q11_06985</name>
</gene>
<organism evidence="2 3">
    <name type="scientific">Candidatus Dojkabacteria bacterium</name>
    <dbReference type="NCBI Taxonomy" id="2099670"/>
    <lineage>
        <taxon>Bacteria</taxon>
        <taxon>Candidatus Dojkabacteria</taxon>
    </lineage>
</organism>
<feature type="transmembrane region" description="Helical" evidence="1">
    <location>
        <begin position="39"/>
        <end position="61"/>
    </location>
</feature>
<dbReference type="GO" id="GO:0008961">
    <property type="term" value="F:phosphatidylglycerol-prolipoprotein diacylglyceryl transferase activity"/>
    <property type="evidence" value="ECO:0007669"/>
    <property type="project" value="InterPro"/>
</dbReference>
<feature type="transmembrane region" description="Helical" evidence="1">
    <location>
        <begin position="170"/>
        <end position="189"/>
    </location>
</feature>
<feature type="transmembrane region" description="Helical" evidence="1">
    <location>
        <begin position="201"/>
        <end position="218"/>
    </location>
</feature>
<dbReference type="GO" id="GO:0042158">
    <property type="term" value="P:lipoprotein biosynthetic process"/>
    <property type="evidence" value="ECO:0007669"/>
    <property type="project" value="InterPro"/>
</dbReference>
<dbReference type="AlphaFoldDB" id="A0A5C7J2J8"/>
<feature type="transmembrane region" description="Helical" evidence="1">
    <location>
        <begin position="137"/>
        <end position="158"/>
    </location>
</feature>
<comment type="caution">
    <text evidence="2">The sequence shown here is derived from an EMBL/GenBank/DDBJ whole genome shotgun (WGS) entry which is preliminary data.</text>
</comment>
<dbReference type="Proteomes" id="UP000321026">
    <property type="component" value="Unassembled WGS sequence"/>
</dbReference>
<protein>
    <recommendedName>
        <fullName evidence="4">Prolipoprotein diacylglyceryl transferase</fullName>
    </recommendedName>
</protein>
<feature type="transmembrane region" description="Helical" evidence="1">
    <location>
        <begin position="6"/>
        <end position="23"/>
    </location>
</feature>
<feature type="transmembrane region" description="Helical" evidence="1">
    <location>
        <begin position="73"/>
        <end position="97"/>
    </location>
</feature>
<dbReference type="Pfam" id="PF01790">
    <property type="entry name" value="LGT"/>
    <property type="match status" value="1"/>
</dbReference>